<dbReference type="RefSeq" id="WP_190890590.1">
    <property type="nucleotide sequence ID" value="NZ_JACJTE010000003.1"/>
</dbReference>
<protein>
    <submittedName>
        <fullName evidence="1">Class I SAM-dependent methyltransferase</fullName>
    </submittedName>
</protein>
<proteinExistence type="predicted"/>
<keyword evidence="1" id="KW-0808">Transferase</keyword>
<dbReference type="Proteomes" id="UP000604661">
    <property type="component" value="Unassembled WGS sequence"/>
</dbReference>
<keyword evidence="1" id="KW-0489">Methyltransferase</keyword>
<name>A0ABR8ERW5_NOSLI</name>
<keyword evidence="2" id="KW-1185">Reference proteome</keyword>
<comment type="caution">
    <text evidence="1">The sequence shown here is derived from an EMBL/GenBank/DDBJ whole genome shotgun (WGS) entry which is preliminary data.</text>
</comment>
<dbReference type="Gene3D" id="3.40.50.150">
    <property type="entry name" value="Vaccinia Virus protein VP39"/>
    <property type="match status" value="1"/>
</dbReference>
<dbReference type="EMBL" id="JACJTE010000003">
    <property type="protein sequence ID" value="MBD2559792.1"/>
    <property type="molecule type" value="Genomic_DNA"/>
</dbReference>
<reference evidence="1 2" key="1">
    <citation type="journal article" date="2020" name="ISME J.">
        <title>Comparative genomics reveals insights into cyanobacterial evolution and habitat adaptation.</title>
        <authorList>
            <person name="Chen M.Y."/>
            <person name="Teng W.K."/>
            <person name="Zhao L."/>
            <person name="Hu C.X."/>
            <person name="Zhou Y.K."/>
            <person name="Han B.P."/>
            <person name="Song L.R."/>
            <person name="Shu W.S."/>
        </authorList>
    </citation>
    <scope>NUCLEOTIDE SEQUENCE [LARGE SCALE GENOMIC DNA]</scope>
    <source>
        <strain evidence="1 2">FACHB-391</strain>
    </source>
</reference>
<evidence type="ECO:0000313" key="2">
    <source>
        <dbReference type="Proteomes" id="UP000604661"/>
    </source>
</evidence>
<sequence>MKIKSDRQIFLKNLPHQLKSFIYRKDLTKLLPLYNSKWNPHIYGQHYQHHFAPLRTKKLKILEIGVGGYDDPLSGGDSLRMWKTYFPNSMIYGLDIVDKSSLEEDRIKIFQGSQVDEVLLKKLVSETGKLDIIIDDGSHRNDHVIQTFKILFPELNDGGIYVVEDTHTSYIPSYENWSKFSSDAFPPHWAEYGGSLDLYDSKTMINFFKRLVDCLSHQEFIHPGYTPNYFDQHIVAIHFYRNQVFIHKGDNTAPGNAVKDNVLRAEFLKEIGIKSMDELGLEFSNIDDPTK</sequence>
<dbReference type="GO" id="GO:0032259">
    <property type="term" value="P:methylation"/>
    <property type="evidence" value="ECO:0007669"/>
    <property type="project" value="UniProtKB-KW"/>
</dbReference>
<dbReference type="GO" id="GO:0008168">
    <property type="term" value="F:methyltransferase activity"/>
    <property type="evidence" value="ECO:0007669"/>
    <property type="project" value="UniProtKB-KW"/>
</dbReference>
<evidence type="ECO:0000313" key="1">
    <source>
        <dbReference type="EMBL" id="MBD2559792.1"/>
    </source>
</evidence>
<dbReference type="SUPFAM" id="SSF53335">
    <property type="entry name" value="S-adenosyl-L-methionine-dependent methyltransferases"/>
    <property type="match status" value="1"/>
</dbReference>
<organism evidence="1 2">
    <name type="scientific">Nostoc linckia FACHB-391</name>
    <dbReference type="NCBI Taxonomy" id="2692906"/>
    <lineage>
        <taxon>Bacteria</taxon>
        <taxon>Bacillati</taxon>
        <taxon>Cyanobacteriota</taxon>
        <taxon>Cyanophyceae</taxon>
        <taxon>Nostocales</taxon>
        <taxon>Nostocaceae</taxon>
        <taxon>Nostoc</taxon>
    </lineage>
</organism>
<gene>
    <name evidence="1" type="ORF">H6G95_03985</name>
</gene>
<accession>A0ABR8ERW5</accession>
<dbReference type="InterPro" id="IPR029063">
    <property type="entry name" value="SAM-dependent_MTases_sf"/>
</dbReference>